<evidence type="ECO:0000256" key="3">
    <source>
        <dbReference type="ARBA" id="ARBA00022692"/>
    </source>
</evidence>
<evidence type="ECO:0000256" key="4">
    <source>
        <dbReference type="ARBA" id="ARBA00022989"/>
    </source>
</evidence>
<evidence type="ECO:0000256" key="1">
    <source>
        <dbReference type="ARBA" id="ARBA00008575"/>
    </source>
</evidence>
<dbReference type="InterPro" id="IPR027417">
    <property type="entry name" value="P-loop_NTPase"/>
</dbReference>
<dbReference type="GO" id="GO:0005524">
    <property type="term" value="F:ATP binding"/>
    <property type="evidence" value="ECO:0007669"/>
    <property type="project" value="InterPro"/>
</dbReference>
<dbReference type="Pfam" id="PF00005">
    <property type="entry name" value="ABC_tran"/>
    <property type="match status" value="1"/>
</dbReference>
<reference evidence="8" key="1">
    <citation type="submission" date="2016-11" db="UniProtKB">
        <authorList>
            <consortium name="WormBaseParasite"/>
        </authorList>
    </citation>
    <scope>IDENTIFICATION</scope>
</reference>
<evidence type="ECO:0000313" key="7">
    <source>
        <dbReference type="Proteomes" id="UP000095284"/>
    </source>
</evidence>
<dbReference type="GO" id="GO:0005778">
    <property type="term" value="C:peroxisomal membrane"/>
    <property type="evidence" value="ECO:0007669"/>
    <property type="project" value="TreeGrafter"/>
</dbReference>
<keyword evidence="5" id="KW-0472">Membrane</keyword>
<evidence type="ECO:0000313" key="8">
    <source>
        <dbReference type="WBParaSite" id="BXY_0586400.1"/>
    </source>
</evidence>
<organism evidence="7 8">
    <name type="scientific">Bursaphelenchus xylophilus</name>
    <name type="common">Pinewood nematode worm</name>
    <name type="synonym">Aphelenchoides xylophilus</name>
    <dbReference type="NCBI Taxonomy" id="6326"/>
    <lineage>
        <taxon>Eukaryota</taxon>
        <taxon>Metazoa</taxon>
        <taxon>Ecdysozoa</taxon>
        <taxon>Nematoda</taxon>
        <taxon>Chromadorea</taxon>
        <taxon>Rhabditida</taxon>
        <taxon>Tylenchina</taxon>
        <taxon>Tylenchomorpha</taxon>
        <taxon>Aphelenchoidea</taxon>
        <taxon>Aphelenchoididae</taxon>
        <taxon>Bursaphelenchus</taxon>
    </lineage>
</organism>
<dbReference type="InterPro" id="IPR050835">
    <property type="entry name" value="ABC_transporter_sub-D"/>
</dbReference>
<comment type="similarity">
    <text evidence="1">Belongs to the ABC transporter superfamily. ABCD family. Peroxisomal fatty acyl CoA transporter (TC 3.A.1.203) subfamily.</text>
</comment>
<dbReference type="PANTHER" id="PTHR11384:SF62">
    <property type="entry name" value="ATP-BINDING CASSETTE SUB-FAMILY D MEMBER 3"/>
    <property type="match status" value="1"/>
</dbReference>
<dbReference type="GO" id="GO:0007031">
    <property type="term" value="P:peroxisome organization"/>
    <property type="evidence" value="ECO:0007669"/>
    <property type="project" value="TreeGrafter"/>
</dbReference>
<keyword evidence="3" id="KW-0812">Transmembrane</keyword>
<proteinExistence type="inferred from homology"/>
<dbReference type="PANTHER" id="PTHR11384">
    <property type="entry name" value="ATP-BINDING CASSETTE, SUB-FAMILY D MEMBER"/>
    <property type="match status" value="1"/>
</dbReference>
<dbReference type="AlphaFoldDB" id="A0A1I7RYP6"/>
<protein>
    <submittedName>
        <fullName evidence="8">ABC transporter domain-containing protein</fullName>
    </submittedName>
</protein>
<dbReference type="Proteomes" id="UP000095284">
    <property type="component" value="Unplaced"/>
</dbReference>
<dbReference type="GO" id="GO:0006635">
    <property type="term" value="P:fatty acid beta-oxidation"/>
    <property type="evidence" value="ECO:0007669"/>
    <property type="project" value="TreeGrafter"/>
</dbReference>
<evidence type="ECO:0000256" key="5">
    <source>
        <dbReference type="ARBA" id="ARBA00023136"/>
    </source>
</evidence>
<feature type="domain" description="ABC transporter" evidence="6">
    <location>
        <begin position="3"/>
        <end position="32"/>
    </location>
</feature>
<dbReference type="Gene3D" id="3.40.50.300">
    <property type="entry name" value="P-loop containing nucleotide triphosphate hydrolases"/>
    <property type="match status" value="1"/>
</dbReference>
<dbReference type="WBParaSite" id="BXY_0586400.1">
    <property type="protein sequence ID" value="BXY_0586400.1"/>
    <property type="gene ID" value="BXY_0586400"/>
</dbReference>
<dbReference type="GO" id="GO:0015910">
    <property type="term" value="P:long-chain fatty acid import into peroxisome"/>
    <property type="evidence" value="ECO:0007669"/>
    <property type="project" value="TreeGrafter"/>
</dbReference>
<dbReference type="GO" id="GO:0005324">
    <property type="term" value="F:long-chain fatty acid transmembrane transporter activity"/>
    <property type="evidence" value="ECO:0007669"/>
    <property type="project" value="TreeGrafter"/>
</dbReference>
<dbReference type="SUPFAM" id="SSF52540">
    <property type="entry name" value="P-loop containing nucleoside triphosphate hydrolases"/>
    <property type="match status" value="1"/>
</dbReference>
<evidence type="ECO:0000259" key="6">
    <source>
        <dbReference type="Pfam" id="PF00005"/>
    </source>
</evidence>
<dbReference type="GO" id="GO:0042626">
    <property type="term" value="F:ATPase-coupled transmembrane transporter activity"/>
    <property type="evidence" value="ECO:0007669"/>
    <property type="project" value="TreeGrafter"/>
</dbReference>
<evidence type="ECO:0000256" key="2">
    <source>
        <dbReference type="ARBA" id="ARBA00022448"/>
    </source>
</evidence>
<keyword evidence="4" id="KW-1133">Transmembrane helix</keyword>
<keyword evidence="2" id="KW-0813">Transport</keyword>
<sequence length="92" mass="10701">MDVLSGGEKQRIAMARLFYHKPQFAILDECTSAVSVDVEGAMYEKCRELNITLFTVSHRKSLWVHHEFYLQMDGRGHYEFEKITENVVQFGS</sequence>
<name>A0A1I7RYP6_BURXY</name>
<dbReference type="InterPro" id="IPR003439">
    <property type="entry name" value="ABC_transporter-like_ATP-bd"/>
</dbReference>
<dbReference type="eggNOG" id="KOG0060">
    <property type="taxonomic scope" value="Eukaryota"/>
</dbReference>
<dbReference type="GO" id="GO:0042760">
    <property type="term" value="P:very long-chain fatty acid catabolic process"/>
    <property type="evidence" value="ECO:0007669"/>
    <property type="project" value="TreeGrafter"/>
</dbReference>
<dbReference type="GO" id="GO:0016887">
    <property type="term" value="F:ATP hydrolysis activity"/>
    <property type="evidence" value="ECO:0007669"/>
    <property type="project" value="InterPro"/>
</dbReference>
<accession>A0A1I7RYP6</accession>